<dbReference type="Proteomes" id="UP000054485">
    <property type="component" value="Unassembled WGS sequence"/>
</dbReference>
<sequence>MTGRRSSEMNILLEEGFAGIERAFDDLSLSTTYPLPQLTNMFLKSRRRAVHGINYWNIYANYFKENMEKEVARTRLRTRCYEKFKDTFPDAYQDILDMFDEAAVLGAATQTVSQRGQSFQRLCKKVTGILDSSAARFGFEAAVVLCGKIVNQDAALGHVHTTPGAGGFFETRCRANDDTIIAHIKAHVL</sequence>
<organism evidence="1 2">
    <name type="scientific">Suillus luteus UH-Slu-Lm8-n1</name>
    <dbReference type="NCBI Taxonomy" id="930992"/>
    <lineage>
        <taxon>Eukaryota</taxon>
        <taxon>Fungi</taxon>
        <taxon>Dikarya</taxon>
        <taxon>Basidiomycota</taxon>
        <taxon>Agaricomycotina</taxon>
        <taxon>Agaricomycetes</taxon>
        <taxon>Agaricomycetidae</taxon>
        <taxon>Boletales</taxon>
        <taxon>Suillineae</taxon>
        <taxon>Suillaceae</taxon>
        <taxon>Suillus</taxon>
    </lineage>
</organism>
<dbReference type="InParanoid" id="A0A0C9ZZ13"/>
<dbReference type="HOGENOM" id="CLU_088645_1_0_1"/>
<keyword evidence="2" id="KW-1185">Reference proteome</keyword>
<reference evidence="1 2" key="1">
    <citation type="submission" date="2014-04" db="EMBL/GenBank/DDBJ databases">
        <authorList>
            <consortium name="DOE Joint Genome Institute"/>
            <person name="Kuo A."/>
            <person name="Ruytinx J."/>
            <person name="Rineau F."/>
            <person name="Colpaert J."/>
            <person name="Kohler A."/>
            <person name="Nagy L.G."/>
            <person name="Floudas D."/>
            <person name="Copeland A."/>
            <person name="Barry K.W."/>
            <person name="Cichocki N."/>
            <person name="Veneault-Fourrey C."/>
            <person name="LaButti K."/>
            <person name="Lindquist E.A."/>
            <person name="Lipzen A."/>
            <person name="Lundell T."/>
            <person name="Morin E."/>
            <person name="Murat C."/>
            <person name="Sun H."/>
            <person name="Tunlid A."/>
            <person name="Henrissat B."/>
            <person name="Grigoriev I.V."/>
            <person name="Hibbett D.S."/>
            <person name="Martin F."/>
            <person name="Nordberg H.P."/>
            <person name="Cantor M.N."/>
            <person name="Hua S.X."/>
        </authorList>
    </citation>
    <scope>NUCLEOTIDE SEQUENCE [LARGE SCALE GENOMIC DNA]</scope>
    <source>
        <strain evidence="1 2">UH-Slu-Lm8-n1</strain>
    </source>
</reference>
<name>A0A0C9ZZ13_9AGAM</name>
<reference evidence="2" key="2">
    <citation type="submission" date="2015-01" db="EMBL/GenBank/DDBJ databases">
        <title>Evolutionary Origins and Diversification of the Mycorrhizal Mutualists.</title>
        <authorList>
            <consortium name="DOE Joint Genome Institute"/>
            <consortium name="Mycorrhizal Genomics Consortium"/>
            <person name="Kohler A."/>
            <person name="Kuo A."/>
            <person name="Nagy L.G."/>
            <person name="Floudas D."/>
            <person name="Copeland A."/>
            <person name="Barry K.W."/>
            <person name="Cichocki N."/>
            <person name="Veneault-Fourrey C."/>
            <person name="LaButti K."/>
            <person name="Lindquist E.A."/>
            <person name="Lipzen A."/>
            <person name="Lundell T."/>
            <person name="Morin E."/>
            <person name="Murat C."/>
            <person name="Riley R."/>
            <person name="Ohm R."/>
            <person name="Sun H."/>
            <person name="Tunlid A."/>
            <person name="Henrissat B."/>
            <person name="Grigoriev I.V."/>
            <person name="Hibbett D.S."/>
            <person name="Martin F."/>
        </authorList>
    </citation>
    <scope>NUCLEOTIDE SEQUENCE [LARGE SCALE GENOMIC DNA]</scope>
    <source>
        <strain evidence="2">UH-Slu-Lm8-n1</strain>
    </source>
</reference>
<accession>A0A0C9ZZ13</accession>
<dbReference type="OrthoDB" id="2670943at2759"/>
<evidence type="ECO:0000313" key="2">
    <source>
        <dbReference type="Proteomes" id="UP000054485"/>
    </source>
</evidence>
<proteinExistence type="predicted"/>
<gene>
    <name evidence="1" type="ORF">CY34DRAFT_97380</name>
</gene>
<protein>
    <submittedName>
        <fullName evidence="1">Uncharacterized protein</fullName>
    </submittedName>
</protein>
<evidence type="ECO:0000313" key="1">
    <source>
        <dbReference type="EMBL" id="KIK34746.1"/>
    </source>
</evidence>
<dbReference type="AlphaFoldDB" id="A0A0C9ZZ13"/>
<dbReference type="EMBL" id="KN835709">
    <property type="protein sequence ID" value="KIK34746.1"/>
    <property type="molecule type" value="Genomic_DNA"/>
</dbReference>